<dbReference type="EMBL" id="BJUM01000071">
    <property type="protein sequence ID" value="GEK57014.1"/>
    <property type="molecule type" value="Genomic_DNA"/>
</dbReference>
<evidence type="ECO:0000313" key="1">
    <source>
        <dbReference type="EMBL" id="GEK57014.1"/>
    </source>
</evidence>
<evidence type="ECO:0008006" key="3">
    <source>
        <dbReference type="Google" id="ProtNLM"/>
    </source>
</evidence>
<gene>
    <name evidence="1" type="ORF">PES01_38590</name>
</gene>
<comment type="caution">
    <text evidence="1">The sequence shown here is derived from an EMBL/GenBank/DDBJ whole genome shotgun (WGS) entry which is preliminary data.</text>
</comment>
<reference evidence="1 2" key="1">
    <citation type="submission" date="2019-07" db="EMBL/GenBank/DDBJ databases">
        <title>Whole genome shotgun sequence of Pseudoalteromonas espejiana NBRC 102222.</title>
        <authorList>
            <person name="Hosoyama A."/>
            <person name="Uohara A."/>
            <person name="Ohji S."/>
            <person name="Ichikawa N."/>
        </authorList>
    </citation>
    <scope>NUCLEOTIDE SEQUENCE [LARGE SCALE GENOMIC DNA]</scope>
    <source>
        <strain evidence="1 2">NBRC 102222</strain>
    </source>
</reference>
<keyword evidence="2" id="KW-1185">Reference proteome</keyword>
<name>A0A510Y148_9GAMM</name>
<accession>A0A510Y148</accession>
<dbReference type="AlphaFoldDB" id="A0A510Y148"/>
<protein>
    <recommendedName>
        <fullName evidence="3">GIY-YIG domain-containing protein</fullName>
    </recommendedName>
</protein>
<proteinExistence type="predicted"/>
<sequence length="216" mass="25406">MDDYYQKIENVILELFAFSKTYKDVIIELNRRGIKTVSGKEFNQSSLLILRKKLGLNIEKKKLPNLKYYVYKITCNYPYKCQGFVYYGKHKDRCPHSNTYMGGGELLVFAQKKFGLEYFEKSVIAIFDSSEESEELEREIVSKNFISRSDNFNMSLGGKNSRLTQYAHPLKHRLSEYIRDKEIANWENQKVWEYRRGLPQAMKGIFLTSNIGQDID</sequence>
<dbReference type="Proteomes" id="UP000321419">
    <property type="component" value="Unassembled WGS sequence"/>
</dbReference>
<dbReference type="RefSeq" id="WP_089346629.1">
    <property type="nucleotide sequence ID" value="NZ_BJUM01000071.1"/>
</dbReference>
<evidence type="ECO:0000313" key="2">
    <source>
        <dbReference type="Proteomes" id="UP000321419"/>
    </source>
</evidence>
<organism evidence="1 2">
    <name type="scientific">Pseudoalteromonas espejiana</name>
    <dbReference type="NCBI Taxonomy" id="28107"/>
    <lineage>
        <taxon>Bacteria</taxon>
        <taxon>Pseudomonadati</taxon>
        <taxon>Pseudomonadota</taxon>
        <taxon>Gammaproteobacteria</taxon>
        <taxon>Alteromonadales</taxon>
        <taxon>Pseudoalteromonadaceae</taxon>
        <taxon>Pseudoalteromonas</taxon>
    </lineage>
</organism>